<reference evidence="3 4" key="1">
    <citation type="journal article" date="2024" name="IMA Fungus">
        <title>IMA Genome - F19 : A genome assembly and annotation guide to empower mycologists, including annotated draft genome sequences of Ceratocystis pirilliformis, Diaporthe australafricana, Fusarium ophioides, Paecilomyces lecythidis, and Sporothrix stenoceras.</title>
        <authorList>
            <person name="Aylward J."/>
            <person name="Wilson A.M."/>
            <person name="Visagie C.M."/>
            <person name="Spraker J."/>
            <person name="Barnes I."/>
            <person name="Buitendag C."/>
            <person name="Ceriani C."/>
            <person name="Del Mar Angel L."/>
            <person name="du Plessis D."/>
            <person name="Fuchs T."/>
            <person name="Gasser K."/>
            <person name="Kramer D."/>
            <person name="Li W."/>
            <person name="Munsamy K."/>
            <person name="Piso A."/>
            <person name="Price J.L."/>
            <person name="Sonnekus B."/>
            <person name="Thomas C."/>
            <person name="van der Nest A."/>
            <person name="van Dijk A."/>
            <person name="van Heerden A."/>
            <person name="van Vuuren N."/>
            <person name="Yilmaz N."/>
            <person name="Duong T.A."/>
            <person name="van der Merwe N.A."/>
            <person name="Wingfield M.J."/>
            <person name="Wingfield B.D."/>
        </authorList>
    </citation>
    <scope>NUCLEOTIDE SEQUENCE [LARGE SCALE GENOMIC DNA]</scope>
    <source>
        <strain evidence="3 4">CMW 18300</strain>
    </source>
</reference>
<organism evidence="3 4">
    <name type="scientific">Diaporthe australafricana</name>
    <dbReference type="NCBI Taxonomy" id="127596"/>
    <lineage>
        <taxon>Eukaryota</taxon>
        <taxon>Fungi</taxon>
        <taxon>Dikarya</taxon>
        <taxon>Ascomycota</taxon>
        <taxon>Pezizomycotina</taxon>
        <taxon>Sordariomycetes</taxon>
        <taxon>Sordariomycetidae</taxon>
        <taxon>Diaporthales</taxon>
        <taxon>Diaporthaceae</taxon>
        <taxon>Diaporthe</taxon>
    </lineage>
</organism>
<name>A0ABR3X449_9PEZI</name>
<evidence type="ECO:0000256" key="1">
    <source>
        <dbReference type="ARBA" id="ARBA00005622"/>
    </source>
</evidence>
<dbReference type="EMBL" id="JAWRVE010000036">
    <property type="protein sequence ID" value="KAL1870708.1"/>
    <property type="molecule type" value="Genomic_DNA"/>
</dbReference>
<gene>
    <name evidence="3" type="ORF">Daus18300_005028</name>
</gene>
<keyword evidence="2" id="KW-0378">Hydrolase</keyword>
<dbReference type="PANTHER" id="PTHR40841:SF2">
    <property type="entry name" value="SIDEROPHORE-DEGRADING ESTERASE (EUROFUNG)"/>
    <property type="match status" value="1"/>
</dbReference>
<dbReference type="PANTHER" id="PTHR40841">
    <property type="entry name" value="SIDEROPHORE TRIACETYLFUSARININE C ESTERASE"/>
    <property type="match status" value="1"/>
</dbReference>
<proteinExistence type="inferred from homology"/>
<comment type="caution">
    <text evidence="3">The sequence shown here is derived from an EMBL/GenBank/DDBJ whole genome shotgun (WGS) entry which is preliminary data.</text>
</comment>
<comment type="similarity">
    <text evidence="1">Belongs to the esterase D family.</text>
</comment>
<accession>A0ABR3X449</accession>
<protein>
    <recommendedName>
        <fullName evidence="5">Siderophore esterase IroE-like protein</fullName>
    </recommendedName>
</protein>
<dbReference type="InterPro" id="IPR029058">
    <property type="entry name" value="AB_hydrolase_fold"/>
</dbReference>
<dbReference type="SUPFAM" id="SSF53474">
    <property type="entry name" value="alpha/beta-Hydrolases"/>
    <property type="match status" value="1"/>
</dbReference>
<keyword evidence="4" id="KW-1185">Reference proteome</keyword>
<dbReference type="Proteomes" id="UP001583177">
    <property type="component" value="Unassembled WGS sequence"/>
</dbReference>
<evidence type="ECO:0000256" key="2">
    <source>
        <dbReference type="ARBA" id="ARBA00022801"/>
    </source>
</evidence>
<sequence length="316" mass="35168">MEIKSPIFEPFQAAHAPNTCQSIVRTHRGDFLVQVAWPLKWNQDRTLPEDEKATSEGISSIYLTDGNAYFSTTVDVVRRLEYTHNARCIVVGIGYPMPPARAVYDFRRGPDLTPPSCDGTYDAPLDRNGKPRTDISFGEADDFLAFIREDVMKHYVEGVLFPHLGGLGRGRKALLGHSYGGIFTLNALYTQPEAWDTYLAGSPIVEFNKGKFVAEQEAAFRARTLDCPPPALLITYGDSAEDMVRRPGESDARWAKRTGCAELSGIRKAVQGLVQRFEGHPNLRRLEVREFPGEDHGSSALPGFQHGVMEFLTGDF</sequence>
<dbReference type="InterPro" id="IPR052558">
    <property type="entry name" value="Siderophore_Hydrolase_D"/>
</dbReference>
<dbReference type="Gene3D" id="3.40.50.1820">
    <property type="entry name" value="alpha/beta hydrolase"/>
    <property type="match status" value="1"/>
</dbReference>
<evidence type="ECO:0008006" key="5">
    <source>
        <dbReference type="Google" id="ProtNLM"/>
    </source>
</evidence>
<evidence type="ECO:0000313" key="3">
    <source>
        <dbReference type="EMBL" id="KAL1870708.1"/>
    </source>
</evidence>
<evidence type="ECO:0000313" key="4">
    <source>
        <dbReference type="Proteomes" id="UP001583177"/>
    </source>
</evidence>